<accession>A0A0U4X6P0</accession>
<reference evidence="2 4" key="1">
    <citation type="submission" date="2020-10" db="EMBL/GenBank/DDBJ databases">
        <title>Plasmid carrying two tetracycline resistance determinant.</title>
        <authorList>
            <person name="Yang Q."/>
        </authorList>
    </citation>
    <scope>NUCLEOTIDE SEQUENCE [LARGE SCALE GENOMIC DNA]</scope>
    <source>
        <strain evidence="2 4">T43</strain>
    </source>
</reference>
<dbReference type="EMBL" id="CP063065">
    <property type="protein sequence ID" value="QOQ78973.1"/>
    <property type="molecule type" value="Genomic_DNA"/>
</dbReference>
<evidence type="ECO:0000313" key="3">
    <source>
        <dbReference type="EMBL" id="WAT24307.1"/>
    </source>
</evidence>
<evidence type="ECO:0000256" key="1">
    <source>
        <dbReference type="SAM" id="Phobius"/>
    </source>
</evidence>
<dbReference type="Pfam" id="PF04020">
    <property type="entry name" value="Phage_holin_4_2"/>
    <property type="match status" value="1"/>
</dbReference>
<organism evidence="3 5">
    <name type="scientific">Aerococcus urinaeequi</name>
    <dbReference type="NCBI Taxonomy" id="51665"/>
    <lineage>
        <taxon>Bacteria</taxon>
        <taxon>Bacillati</taxon>
        <taxon>Bacillota</taxon>
        <taxon>Bacilli</taxon>
        <taxon>Lactobacillales</taxon>
        <taxon>Aerococcaceae</taxon>
        <taxon>Aerococcus</taxon>
    </lineage>
</organism>
<keyword evidence="1" id="KW-0472">Membrane</keyword>
<evidence type="ECO:0000313" key="5">
    <source>
        <dbReference type="Proteomes" id="UP001164714"/>
    </source>
</evidence>
<proteinExistence type="predicted"/>
<evidence type="ECO:0000313" key="4">
    <source>
        <dbReference type="Proteomes" id="UP000595091"/>
    </source>
</evidence>
<dbReference type="AlphaFoldDB" id="A0A0U4X6P0"/>
<dbReference type="PANTHER" id="PTHR37309">
    <property type="entry name" value="SLR0284 PROTEIN"/>
    <property type="match status" value="1"/>
</dbReference>
<feature type="transmembrane region" description="Helical" evidence="1">
    <location>
        <begin position="29"/>
        <end position="48"/>
    </location>
</feature>
<dbReference type="RefSeq" id="WP_059348408.1">
    <property type="nucleotide sequence ID" value="NZ_CP013988.1"/>
</dbReference>
<dbReference type="OrthoDB" id="7205479at2"/>
<feature type="transmembrane region" description="Helical" evidence="1">
    <location>
        <begin position="60"/>
        <end position="83"/>
    </location>
</feature>
<keyword evidence="1" id="KW-0812">Transmembrane</keyword>
<protein>
    <submittedName>
        <fullName evidence="3">Phage holin family protein</fullName>
    </submittedName>
</protein>
<dbReference type="PANTHER" id="PTHR37309:SF1">
    <property type="entry name" value="SLR0284 PROTEIN"/>
    <property type="match status" value="1"/>
</dbReference>
<dbReference type="EMBL" id="CP114063">
    <property type="protein sequence ID" value="WAT24307.1"/>
    <property type="molecule type" value="Genomic_DNA"/>
</dbReference>
<dbReference type="Proteomes" id="UP000595091">
    <property type="component" value="Chromosome"/>
</dbReference>
<gene>
    <name evidence="2" type="ORF">IMX20_08315</name>
    <name evidence="3" type="ORF">OZ415_08670</name>
</gene>
<dbReference type="InterPro" id="IPR007165">
    <property type="entry name" value="Phage_holin_4_2"/>
</dbReference>
<dbReference type="Proteomes" id="UP001164714">
    <property type="component" value="Chromosome"/>
</dbReference>
<reference evidence="3" key="2">
    <citation type="submission" date="2022-12" db="EMBL/GenBank/DDBJ databases">
        <title>Whole genome sequence analysis of a duck derived balloon bacteium Aerococcus urinaeequi henan2020.</title>
        <authorList>
            <person name="Zhang H."/>
            <person name="Qiao H.X."/>
            <person name="Bian C.Z."/>
            <person name="Shu J.C."/>
        </authorList>
    </citation>
    <scope>NUCLEOTIDE SEQUENCE</scope>
    <source>
        <strain evidence="3">2020-HN-1</strain>
    </source>
</reference>
<sequence>MRRFILATLIDALGLMAISWILAPNVYVADFWSAILVAIVLSIVNSIIRPIVNLLALPLNILTFGLFRLVVNGFMFIIVGLFFPTSFVFANFFYAIAAAFLFSMYHWFFEKFIEAGK</sequence>
<feature type="transmembrane region" description="Helical" evidence="1">
    <location>
        <begin position="89"/>
        <end position="109"/>
    </location>
</feature>
<evidence type="ECO:0000313" key="2">
    <source>
        <dbReference type="EMBL" id="QOQ78973.1"/>
    </source>
</evidence>
<name>A0A0U4X6P0_9LACT</name>
<keyword evidence="1" id="KW-1133">Transmembrane helix</keyword>
<dbReference type="KEGG" id="aui:APT62_01250"/>